<evidence type="ECO:0000256" key="2">
    <source>
        <dbReference type="ARBA" id="ARBA00023445"/>
    </source>
</evidence>
<dbReference type="GeneID" id="27352687"/>
<dbReference type="GO" id="GO:0016616">
    <property type="term" value="F:oxidoreductase activity, acting on the CH-OH group of donors, NAD or NADP as acceptor"/>
    <property type="evidence" value="ECO:0007669"/>
    <property type="project" value="TreeGrafter"/>
</dbReference>
<dbReference type="PANTHER" id="PTHR10366">
    <property type="entry name" value="NAD DEPENDENT EPIMERASE/DEHYDRATASE"/>
    <property type="match status" value="1"/>
</dbReference>
<proteinExistence type="inferred from homology"/>
<dbReference type="InterPro" id="IPR001509">
    <property type="entry name" value="Epimerase_deHydtase"/>
</dbReference>
<keyword evidence="5" id="KW-1185">Reference proteome</keyword>
<dbReference type="OrthoDB" id="2735536at2759"/>
<dbReference type="Pfam" id="PF01370">
    <property type="entry name" value="Epimerase"/>
    <property type="match status" value="1"/>
</dbReference>
<dbReference type="RefSeq" id="XP_016268183.1">
    <property type="nucleotide sequence ID" value="XM_016401130.1"/>
</dbReference>
<dbReference type="HOGENOM" id="CLU_007383_9_2_1"/>
<dbReference type="SUPFAM" id="SSF51735">
    <property type="entry name" value="NAD(P)-binding Rossmann-fold domains"/>
    <property type="match status" value="1"/>
</dbReference>
<dbReference type="InterPro" id="IPR036291">
    <property type="entry name" value="NAD(P)-bd_dom_sf"/>
</dbReference>
<dbReference type="AlphaFoldDB" id="A0A0D2CDQ8"/>
<dbReference type="InterPro" id="IPR050425">
    <property type="entry name" value="NAD(P)_dehydrat-like"/>
</dbReference>
<organism evidence="4 5">
    <name type="scientific">Exophiala oligosperma</name>
    <dbReference type="NCBI Taxonomy" id="215243"/>
    <lineage>
        <taxon>Eukaryota</taxon>
        <taxon>Fungi</taxon>
        <taxon>Dikarya</taxon>
        <taxon>Ascomycota</taxon>
        <taxon>Pezizomycotina</taxon>
        <taxon>Eurotiomycetes</taxon>
        <taxon>Chaetothyriomycetidae</taxon>
        <taxon>Chaetothyriales</taxon>
        <taxon>Herpotrichiellaceae</taxon>
        <taxon>Exophiala</taxon>
    </lineage>
</organism>
<evidence type="ECO:0000313" key="4">
    <source>
        <dbReference type="EMBL" id="KIW47967.1"/>
    </source>
</evidence>
<accession>A0A0D2CDQ8</accession>
<sequence length="343" mass="38057">MSANKQPYVLVTGATGFIGAHVVDLLLERGCKVRGAARNMQKARQMQDARPKYADQLDFVQVADFTGSSSSFADAVKGGIDGIVHLASPLSFKPRDNEKDVVLPAIQGVKSVLHAAAGEPSVKRIVITSSFAAVIDIDRKESTRFTYTGKDWNPQSYEESIDPKTSPVLAYRGSKKFAELEAWNFVNTQKPHFDIVTLCPPMVFGPMRHPVANLSELNETSDALWQVASGQGIPEGITFCIDVRDLALAHVEALLRPECRNKRYTIAAPERYTYTMAADIIAEEFDWGKERVVKYGKPQEFDETCNLDGEEAARDLGIKSYRTFRTSVVDFVKQAVEMEERGI</sequence>
<evidence type="ECO:0000313" key="5">
    <source>
        <dbReference type="Proteomes" id="UP000053342"/>
    </source>
</evidence>
<dbReference type="EMBL" id="KN847332">
    <property type="protein sequence ID" value="KIW47967.1"/>
    <property type="molecule type" value="Genomic_DNA"/>
</dbReference>
<feature type="domain" description="NAD-dependent epimerase/dehydratase" evidence="3">
    <location>
        <begin position="9"/>
        <end position="209"/>
    </location>
</feature>
<evidence type="ECO:0000256" key="1">
    <source>
        <dbReference type="ARBA" id="ARBA00023002"/>
    </source>
</evidence>
<dbReference type="Proteomes" id="UP000053342">
    <property type="component" value="Unassembled WGS sequence"/>
</dbReference>
<dbReference type="PANTHER" id="PTHR10366:SF579">
    <property type="entry name" value="3-BETA HYDROXYSTEROID DEHYDROGENASE_ISOMERASE FAMILY PROTEIN (AFU_ORTHOLOGUE AFUA_3G02250)"/>
    <property type="match status" value="1"/>
</dbReference>
<dbReference type="Gene3D" id="3.40.50.720">
    <property type="entry name" value="NAD(P)-binding Rossmann-like Domain"/>
    <property type="match status" value="1"/>
</dbReference>
<dbReference type="VEuPathDB" id="FungiDB:PV06_00613"/>
<comment type="similarity">
    <text evidence="2">Belongs to the NAD(P)-dependent epimerase/dehydratase family. Dihydroflavonol-4-reductase subfamily.</text>
</comment>
<name>A0A0D2CDQ8_9EURO</name>
<protein>
    <recommendedName>
        <fullName evidence="3">NAD-dependent epimerase/dehydratase domain-containing protein</fullName>
    </recommendedName>
</protein>
<dbReference type="STRING" id="215243.A0A0D2CDQ8"/>
<gene>
    <name evidence="4" type="ORF">PV06_00613</name>
</gene>
<evidence type="ECO:0000259" key="3">
    <source>
        <dbReference type="Pfam" id="PF01370"/>
    </source>
</evidence>
<keyword evidence="1" id="KW-0560">Oxidoreductase</keyword>
<reference evidence="4 5" key="1">
    <citation type="submission" date="2015-01" db="EMBL/GenBank/DDBJ databases">
        <title>The Genome Sequence of Exophiala oligosperma CBS72588.</title>
        <authorList>
            <consortium name="The Broad Institute Genomics Platform"/>
            <person name="Cuomo C."/>
            <person name="de Hoog S."/>
            <person name="Gorbushina A."/>
            <person name="Stielow B."/>
            <person name="Teixiera M."/>
            <person name="Abouelleil A."/>
            <person name="Chapman S.B."/>
            <person name="Priest M."/>
            <person name="Young S.K."/>
            <person name="Wortman J."/>
            <person name="Nusbaum C."/>
            <person name="Birren B."/>
        </authorList>
    </citation>
    <scope>NUCLEOTIDE SEQUENCE [LARGE SCALE GENOMIC DNA]</scope>
    <source>
        <strain evidence="4 5">CBS 72588</strain>
    </source>
</reference>